<keyword evidence="3" id="KW-1185">Reference proteome</keyword>
<gene>
    <name evidence="1" type="ORF">HINF_LOCUS51974</name>
    <name evidence="2" type="ORF">HINF_LOCUS61761</name>
</gene>
<dbReference type="AlphaFoldDB" id="A0AA86UQR8"/>
<organism evidence="1">
    <name type="scientific">Hexamita inflata</name>
    <dbReference type="NCBI Taxonomy" id="28002"/>
    <lineage>
        <taxon>Eukaryota</taxon>
        <taxon>Metamonada</taxon>
        <taxon>Diplomonadida</taxon>
        <taxon>Hexamitidae</taxon>
        <taxon>Hexamitinae</taxon>
        <taxon>Hexamita</taxon>
    </lineage>
</organism>
<sequence>MALSLKYLQLYQVNDVYTKLIKNFNINPILQLLNTQNQIELIQQVQSQILVARSDLTTEQMEQISSAVYTIGLRSWCDCYCRSAFDSKTNQFEEQFIQNIDSNVLEQITKVYITFEQDLKCIQTILPIIVGISTKQIKCSSLVCSLVLSLAQNANQITIRELLHNVLINIWGDQVKEGYFDDIICVAQVCGFDGQLDTVLKNFSDLVGAGDARRATMELLRIFGVM</sequence>
<dbReference type="EMBL" id="CAXDID020000372">
    <property type="protein sequence ID" value="CAL6083513.1"/>
    <property type="molecule type" value="Genomic_DNA"/>
</dbReference>
<comment type="caution">
    <text evidence="1">The sequence shown here is derived from an EMBL/GenBank/DDBJ whole genome shotgun (WGS) entry which is preliminary data.</text>
</comment>
<proteinExistence type="predicted"/>
<dbReference type="EMBL" id="CATOUU010000974">
    <property type="protein sequence ID" value="CAI9964329.1"/>
    <property type="molecule type" value="Genomic_DNA"/>
</dbReference>
<dbReference type="Proteomes" id="UP001642409">
    <property type="component" value="Unassembled WGS sequence"/>
</dbReference>
<reference evidence="2 3" key="2">
    <citation type="submission" date="2024-07" db="EMBL/GenBank/DDBJ databases">
        <authorList>
            <person name="Akdeniz Z."/>
        </authorList>
    </citation>
    <scope>NUCLEOTIDE SEQUENCE [LARGE SCALE GENOMIC DNA]</scope>
</reference>
<evidence type="ECO:0000313" key="1">
    <source>
        <dbReference type="EMBL" id="CAI9964329.1"/>
    </source>
</evidence>
<protein>
    <submittedName>
        <fullName evidence="2">Hypothetical_protein</fullName>
    </submittedName>
</protein>
<evidence type="ECO:0000313" key="2">
    <source>
        <dbReference type="EMBL" id="CAL6083513.1"/>
    </source>
</evidence>
<accession>A0AA86UQR8</accession>
<reference evidence="1" key="1">
    <citation type="submission" date="2023-06" db="EMBL/GenBank/DDBJ databases">
        <authorList>
            <person name="Kurt Z."/>
        </authorList>
    </citation>
    <scope>NUCLEOTIDE SEQUENCE</scope>
</reference>
<name>A0AA86UQR8_9EUKA</name>
<evidence type="ECO:0000313" key="3">
    <source>
        <dbReference type="Proteomes" id="UP001642409"/>
    </source>
</evidence>